<evidence type="ECO:0000256" key="5">
    <source>
        <dbReference type="RuleBase" id="RU003560"/>
    </source>
</evidence>
<dbReference type="CDD" id="cd00610">
    <property type="entry name" value="OAT_like"/>
    <property type="match status" value="1"/>
</dbReference>
<evidence type="ECO:0000256" key="1">
    <source>
        <dbReference type="ARBA" id="ARBA00001933"/>
    </source>
</evidence>
<keyword evidence="4 5" id="KW-0663">Pyridoxal phosphate</keyword>
<dbReference type="InterPro" id="IPR015421">
    <property type="entry name" value="PyrdxlP-dep_Trfase_major"/>
</dbReference>
<comment type="cofactor">
    <cofactor evidence="1">
        <name>pyridoxal 5'-phosphate</name>
        <dbReference type="ChEBI" id="CHEBI:597326"/>
    </cofactor>
</comment>
<dbReference type="GO" id="GO:0005829">
    <property type="term" value="C:cytosol"/>
    <property type="evidence" value="ECO:0007669"/>
    <property type="project" value="TreeGrafter"/>
</dbReference>
<dbReference type="GO" id="GO:0008483">
    <property type="term" value="F:transaminase activity"/>
    <property type="evidence" value="ECO:0007669"/>
    <property type="project" value="UniProtKB-KW"/>
</dbReference>
<sequence>MSDDIVELTTKHTYGTWRAQRGWKPIHVTRAEGCAFWDASGKRYLDLSSQLICSNLGHQNEAVIEAICAQARQLAYISPAHTCEVRVRAAQKLLEVMPKGLDKFFFATSGTEANEAAFKMARLYTGKHKIIARYTSYHGSTGGSVAATGDFRRWFIEPAGKIPGVVFGPEVNCYRCPLGRSYPECGVACADYLAYMIDHEENVAAVLVEPIVGTNGVLIPPAEYLPRIAEVARKRGVLLIADEVMSGWGRTGKWFAVDHWGVVPDILTTAKGVTNAAAPLGVVATSRAIADYFDDNMFAHGHTYEAHPLTLAPVVASIDEYRRLDLLNRATKMGEIVGEKLRALKEKHPSIGDVRGIGLFWAVELVKDRATKEPFNVPQDKAARRPLVVDAVVAEAAKRGVSLMGWVSHLLVAPPLIISEAEIEEGIAALDAALDVADQKLSA</sequence>
<evidence type="ECO:0000256" key="3">
    <source>
        <dbReference type="ARBA" id="ARBA00022576"/>
    </source>
</evidence>
<accession>A0A150U1J3</accession>
<dbReference type="GO" id="GO:0030170">
    <property type="term" value="F:pyridoxal phosphate binding"/>
    <property type="evidence" value="ECO:0007669"/>
    <property type="project" value="InterPro"/>
</dbReference>
<dbReference type="InterPro" id="IPR015424">
    <property type="entry name" value="PyrdxlP-dep_Trfase"/>
</dbReference>
<keyword evidence="6" id="KW-0808">Transferase</keyword>
<keyword evidence="3 6" id="KW-0032">Aminotransferase</keyword>
<dbReference type="Proteomes" id="UP000075502">
    <property type="component" value="Unassembled WGS sequence"/>
</dbReference>
<evidence type="ECO:0000256" key="2">
    <source>
        <dbReference type="ARBA" id="ARBA00008954"/>
    </source>
</evidence>
<reference evidence="6 7" key="1">
    <citation type="submission" date="2014-02" db="EMBL/GenBank/DDBJ databases">
        <title>The small core and large imbalanced accessory genome model reveals a collaborative survival strategy of Sorangium cellulosum strains in nature.</title>
        <authorList>
            <person name="Han K."/>
            <person name="Peng R."/>
            <person name="Blom J."/>
            <person name="Li Y.-Z."/>
        </authorList>
    </citation>
    <scope>NUCLEOTIDE SEQUENCE [LARGE SCALE GENOMIC DNA]</scope>
    <source>
        <strain evidence="6 7">So0007-03</strain>
    </source>
</reference>
<dbReference type="PANTHER" id="PTHR43094">
    <property type="entry name" value="AMINOTRANSFERASE"/>
    <property type="match status" value="1"/>
</dbReference>
<dbReference type="EMBL" id="JEME01000218">
    <property type="protein sequence ID" value="KYG10793.1"/>
    <property type="molecule type" value="Genomic_DNA"/>
</dbReference>
<proteinExistence type="inferred from homology"/>
<organism evidence="6 7">
    <name type="scientific">Sorangium cellulosum</name>
    <name type="common">Polyangium cellulosum</name>
    <dbReference type="NCBI Taxonomy" id="56"/>
    <lineage>
        <taxon>Bacteria</taxon>
        <taxon>Pseudomonadati</taxon>
        <taxon>Myxococcota</taxon>
        <taxon>Polyangia</taxon>
        <taxon>Polyangiales</taxon>
        <taxon>Polyangiaceae</taxon>
        <taxon>Sorangium</taxon>
    </lineage>
</organism>
<dbReference type="FunFam" id="3.40.640.10:FF:000004">
    <property type="entry name" value="Acetylornithine aminotransferase"/>
    <property type="match status" value="1"/>
</dbReference>
<dbReference type="SUPFAM" id="SSF53383">
    <property type="entry name" value="PLP-dependent transferases"/>
    <property type="match status" value="1"/>
</dbReference>
<evidence type="ECO:0000313" key="6">
    <source>
        <dbReference type="EMBL" id="KYG10793.1"/>
    </source>
</evidence>
<comment type="similarity">
    <text evidence="2 5">Belongs to the class-III pyridoxal-phosphate-dependent aminotransferase family.</text>
</comment>
<name>A0A150U1J3_SORCE</name>
<dbReference type="InterPro" id="IPR005814">
    <property type="entry name" value="Aminotrans_3"/>
</dbReference>
<dbReference type="InterPro" id="IPR015422">
    <property type="entry name" value="PyrdxlP-dep_Trfase_small"/>
</dbReference>
<protein>
    <submittedName>
        <fullName evidence="6">Aminotransferase</fullName>
    </submittedName>
</protein>
<comment type="caution">
    <text evidence="6">The sequence shown here is derived from an EMBL/GenBank/DDBJ whole genome shotgun (WGS) entry which is preliminary data.</text>
</comment>
<gene>
    <name evidence="6" type="ORF">BE21_09820</name>
</gene>
<dbReference type="Pfam" id="PF00202">
    <property type="entry name" value="Aminotran_3"/>
    <property type="match status" value="1"/>
</dbReference>
<dbReference type="Gene3D" id="3.40.640.10">
    <property type="entry name" value="Type I PLP-dependent aspartate aminotransferase-like (Major domain)"/>
    <property type="match status" value="1"/>
</dbReference>
<dbReference type="AlphaFoldDB" id="A0A150U1J3"/>
<evidence type="ECO:0000256" key="4">
    <source>
        <dbReference type="ARBA" id="ARBA00022898"/>
    </source>
</evidence>
<dbReference type="PANTHER" id="PTHR43094:SF1">
    <property type="entry name" value="AMINOTRANSFERASE CLASS-III"/>
    <property type="match status" value="1"/>
</dbReference>
<dbReference type="Gene3D" id="3.90.1150.10">
    <property type="entry name" value="Aspartate Aminotransferase, domain 1"/>
    <property type="match status" value="1"/>
</dbReference>
<evidence type="ECO:0000313" key="7">
    <source>
        <dbReference type="Proteomes" id="UP000075502"/>
    </source>
</evidence>